<feature type="compositionally biased region" description="Low complexity" evidence="1">
    <location>
        <begin position="83"/>
        <end position="98"/>
    </location>
</feature>
<organism evidence="2 3">
    <name type="scientific">Stylosanthes scabra</name>
    <dbReference type="NCBI Taxonomy" id="79078"/>
    <lineage>
        <taxon>Eukaryota</taxon>
        <taxon>Viridiplantae</taxon>
        <taxon>Streptophyta</taxon>
        <taxon>Embryophyta</taxon>
        <taxon>Tracheophyta</taxon>
        <taxon>Spermatophyta</taxon>
        <taxon>Magnoliopsida</taxon>
        <taxon>eudicotyledons</taxon>
        <taxon>Gunneridae</taxon>
        <taxon>Pentapetalae</taxon>
        <taxon>rosids</taxon>
        <taxon>fabids</taxon>
        <taxon>Fabales</taxon>
        <taxon>Fabaceae</taxon>
        <taxon>Papilionoideae</taxon>
        <taxon>50 kb inversion clade</taxon>
        <taxon>dalbergioids sensu lato</taxon>
        <taxon>Dalbergieae</taxon>
        <taxon>Pterocarpus clade</taxon>
        <taxon>Stylosanthes</taxon>
    </lineage>
</organism>
<evidence type="ECO:0000313" key="2">
    <source>
        <dbReference type="EMBL" id="MED6220238.1"/>
    </source>
</evidence>
<protein>
    <submittedName>
        <fullName evidence="2">Uncharacterized protein</fullName>
    </submittedName>
</protein>
<evidence type="ECO:0000256" key="1">
    <source>
        <dbReference type="SAM" id="MobiDB-lite"/>
    </source>
</evidence>
<evidence type="ECO:0000313" key="3">
    <source>
        <dbReference type="Proteomes" id="UP001341840"/>
    </source>
</evidence>
<sequence length="149" mass="16438">MTWSMVNLGLELPVKFIPLHRQYMPHTHPPHLETQPPPMQPYQDHSPFAPLVHNLSSSTHQNPTLDWVPGASECSSDDMSLETSSTSQPNSASTSSESVLHLDPQGPTITIVSRLLPMPHNRTHNTIAMGSSFLSSSHCHKYSTHAVSK</sequence>
<name>A0ABU6ZE56_9FABA</name>
<proteinExistence type="predicted"/>
<accession>A0ABU6ZE56</accession>
<gene>
    <name evidence="2" type="ORF">PIB30_043041</name>
</gene>
<dbReference type="Proteomes" id="UP001341840">
    <property type="component" value="Unassembled WGS sequence"/>
</dbReference>
<dbReference type="EMBL" id="JASCZI010272109">
    <property type="protein sequence ID" value="MED6220238.1"/>
    <property type="molecule type" value="Genomic_DNA"/>
</dbReference>
<keyword evidence="3" id="KW-1185">Reference proteome</keyword>
<reference evidence="2 3" key="1">
    <citation type="journal article" date="2023" name="Plants (Basel)">
        <title>Bridging the Gap: Combining Genomics and Transcriptomics Approaches to Understand Stylosanthes scabra, an Orphan Legume from the Brazilian Caatinga.</title>
        <authorList>
            <person name="Ferreira-Neto J.R.C."/>
            <person name="da Silva M.D."/>
            <person name="Binneck E."/>
            <person name="de Melo N.F."/>
            <person name="da Silva R.H."/>
            <person name="de Melo A.L.T.M."/>
            <person name="Pandolfi V."/>
            <person name="Bustamante F.O."/>
            <person name="Brasileiro-Vidal A.C."/>
            <person name="Benko-Iseppon A.M."/>
        </authorList>
    </citation>
    <scope>NUCLEOTIDE SEQUENCE [LARGE SCALE GENOMIC DNA]</scope>
    <source>
        <tissue evidence="2">Leaves</tissue>
    </source>
</reference>
<comment type="caution">
    <text evidence="2">The sequence shown here is derived from an EMBL/GenBank/DDBJ whole genome shotgun (WGS) entry which is preliminary data.</text>
</comment>
<feature type="region of interest" description="Disordered" evidence="1">
    <location>
        <begin position="59"/>
        <end position="103"/>
    </location>
</feature>